<dbReference type="Pfam" id="PF01232">
    <property type="entry name" value="Mannitol_dh"/>
    <property type="match status" value="1"/>
</dbReference>
<proteinExistence type="predicted"/>
<evidence type="ECO:0000259" key="3">
    <source>
        <dbReference type="Pfam" id="PF08125"/>
    </source>
</evidence>
<feature type="domain" description="Mannitol dehydrogenase C-terminal" evidence="3">
    <location>
        <begin position="319"/>
        <end position="507"/>
    </location>
</feature>
<keyword evidence="1" id="KW-0560">Oxidoreductase</keyword>
<organism evidence="4 5">
    <name type="scientific">Faecalicatena faecalis</name>
    <dbReference type="NCBI Taxonomy" id="2726362"/>
    <lineage>
        <taxon>Bacteria</taxon>
        <taxon>Bacillati</taxon>
        <taxon>Bacillota</taxon>
        <taxon>Clostridia</taxon>
        <taxon>Lachnospirales</taxon>
        <taxon>Lachnospiraceae</taxon>
        <taxon>Faecalicatena</taxon>
    </lineage>
</organism>
<protein>
    <submittedName>
        <fullName evidence="4">Mannitol dehydrogenase family protein</fullName>
    </submittedName>
</protein>
<evidence type="ECO:0000259" key="2">
    <source>
        <dbReference type="Pfam" id="PF01232"/>
    </source>
</evidence>
<dbReference type="Proteomes" id="UP000723714">
    <property type="component" value="Unassembled WGS sequence"/>
</dbReference>
<dbReference type="Pfam" id="PF08125">
    <property type="entry name" value="Mannitol_dh_C"/>
    <property type="match status" value="1"/>
</dbReference>
<dbReference type="RefSeq" id="WP_216238765.1">
    <property type="nucleotide sequence ID" value="NZ_JABACJ020000001.1"/>
</dbReference>
<sequence length="537" mass="59758">MRLNEKGLENKAQWEEAGFHLPQFDREAVKAVTKENPFWIHFGAGNIFKAFQANVVQNMLNAGDLDRGLVVAEGFDYEIIEKMNRPHDDYSILVTLKADGNVEKTVVGSVVESCILDSENAAEFGRLREIFKKDSLQMATFTITEKGYSLVNGKGELLPAVAADFENGPEKPASYIGKVASLLYTRFQNGEKPIAMVSTDNCSHNGDKLYAAVNAFAEKWVENSLVEKGFLDYINTKEKVSFPWTMIDKITPRPDSSVEEILRKDGLEELEPVITSKNTYVAPFVNAEECEYLVIEDSFPNGRPQLEKGGLMFTERETVDKVEKMKVCTCLNPLHTALAVFGCVLGYDLISKEMKDESLKKLVEGIGYTEGLPVVVNPGVLDPKEFIDTVLNVRIPNPFMPDTPQRIATDTSQKLAIRYGETIKAYKASSELNVEDLKLIPLVFAGWLRYLMAVDDNGNAFELSPDPLLDTVCPYVAGFKLGEEADVEAALKPVLENEKIFGVNLCEIGMAEKVCTYFREMIKGTGAVRTVLEKYVG</sequence>
<dbReference type="EMBL" id="JABACJ020000001">
    <property type="protein sequence ID" value="MBU3874511.1"/>
    <property type="molecule type" value="Genomic_DNA"/>
</dbReference>
<evidence type="ECO:0000313" key="4">
    <source>
        <dbReference type="EMBL" id="MBU3874511.1"/>
    </source>
</evidence>
<name>A0ABS6CZV4_9FIRM</name>
<dbReference type="PANTHER" id="PTHR43362">
    <property type="entry name" value="MANNITOL DEHYDROGENASE DSF1-RELATED"/>
    <property type="match status" value="1"/>
</dbReference>
<dbReference type="InterPro" id="IPR050988">
    <property type="entry name" value="Mannitol_DH/Oxidoreductase"/>
</dbReference>
<feature type="domain" description="Mannitol dehydrogenase N-terminal" evidence="2">
    <location>
        <begin position="40"/>
        <end position="308"/>
    </location>
</feature>
<evidence type="ECO:0000256" key="1">
    <source>
        <dbReference type="ARBA" id="ARBA00023002"/>
    </source>
</evidence>
<dbReference type="PANTHER" id="PTHR43362:SF1">
    <property type="entry name" value="MANNITOL DEHYDROGENASE 2-RELATED"/>
    <property type="match status" value="1"/>
</dbReference>
<comment type="caution">
    <text evidence="4">The sequence shown here is derived from an EMBL/GenBank/DDBJ whole genome shotgun (WGS) entry which is preliminary data.</text>
</comment>
<dbReference type="InterPro" id="IPR013131">
    <property type="entry name" value="Mannitol_DH_N"/>
</dbReference>
<keyword evidence="5" id="KW-1185">Reference proteome</keyword>
<reference evidence="4 5" key="1">
    <citation type="submission" date="2021-06" db="EMBL/GenBank/DDBJ databases">
        <title>Faecalicatena sp. nov. isolated from porcine feces.</title>
        <authorList>
            <person name="Oh B.S."/>
            <person name="Lee J.H."/>
        </authorList>
    </citation>
    <scope>NUCLEOTIDE SEQUENCE [LARGE SCALE GENOMIC DNA]</scope>
    <source>
        <strain evidence="4 5">AGMB00832</strain>
    </source>
</reference>
<evidence type="ECO:0000313" key="5">
    <source>
        <dbReference type="Proteomes" id="UP000723714"/>
    </source>
</evidence>
<dbReference type="InterPro" id="IPR013118">
    <property type="entry name" value="Mannitol_DH_C"/>
</dbReference>
<gene>
    <name evidence="4" type="ORF">HGO97_001625</name>
</gene>
<accession>A0ABS6CZV4</accession>